<evidence type="ECO:0000256" key="2">
    <source>
        <dbReference type="ARBA" id="ARBA00022679"/>
    </source>
</evidence>
<name>A0A4D7Z4F4_AGRTU</name>
<keyword evidence="3" id="KW-0677">Repeat</keyword>
<keyword evidence="2 5" id="KW-0808">Transferase</keyword>
<proteinExistence type="inferred from homology"/>
<evidence type="ECO:0000256" key="1">
    <source>
        <dbReference type="ARBA" id="ARBA00007274"/>
    </source>
</evidence>
<dbReference type="InterPro" id="IPR051159">
    <property type="entry name" value="Hexapeptide_acetyltransf"/>
</dbReference>
<geneLocation type="plasmid" evidence="6">
    <name>patcfbp7129a</name>
</geneLocation>
<dbReference type="Proteomes" id="UP000298649">
    <property type="component" value="Plasmid pAtCFBP7129a"/>
</dbReference>
<dbReference type="InterPro" id="IPR018357">
    <property type="entry name" value="Hexapep_transf_CS"/>
</dbReference>
<protein>
    <submittedName>
        <fullName evidence="5">Acyltransferase</fullName>
    </submittedName>
</protein>
<dbReference type="PANTHER" id="PTHR23416:SF23">
    <property type="entry name" value="ACETYLTRANSFERASE C18B11.09C-RELATED"/>
    <property type="match status" value="1"/>
</dbReference>
<keyword evidence="4 5" id="KW-0012">Acyltransferase</keyword>
<evidence type="ECO:0000313" key="5">
    <source>
        <dbReference type="EMBL" id="QCL97814.1"/>
    </source>
</evidence>
<dbReference type="GO" id="GO:0005829">
    <property type="term" value="C:cytosol"/>
    <property type="evidence" value="ECO:0007669"/>
    <property type="project" value="TreeGrafter"/>
</dbReference>
<dbReference type="Gene3D" id="2.160.10.10">
    <property type="entry name" value="Hexapeptide repeat proteins"/>
    <property type="match status" value="1"/>
</dbReference>
<dbReference type="CDD" id="cd04647">
    <property type="entry name" value="LbH_MAT_like"/>
    <property type="match status" value="1"/>
</dbReference>
<dbReference type="PANTHER" id="PTHR23416">
    <property type="entry name" value="SIALIC ACID SYNTHASE-RELATED"/>
    <property type="match status" value="1"/>
</dbReference>
<sequence length="218" mass="23041">MLTPASGAEKSSSLVMWLGQGLLEQSMISKVLRRLSGIRSPRCVKLREKGRAEVNGSVGGRGTITVGEGWKGLVAETTQLVIRKNGELIVNGQFTLHSGGTIGVQSGARLTLGSGFANRHSWISCGYEITIGEEVFIADQVIIRDWDGHSIVGRSEKAPIRIGNHVWIGMRAVILKGVTIGDGAVIAAGAIVTRDVPAGTVVAGNPARVIKDGVQWIP</sequence>
<evidence type="ECO:0000256" key="3">
    <source>
        <dbReference type="ARBA" id="ARBA00022737"/>
    </source>
</evidence>
<evidence type="ECO:0000313" key="6">
    <source>
        <dbReference type="Proteomes" id="UP000298649"/>
    </source>
</evidence>
<accession>A0A4D7Z4F4</accession>
<evidence type="ECO:0000256" key="4">
    <source>
        <dbReference type="ARBA" id="ARBA00023315"/>
    </source>
</evidence>
<gene>
    <name evidence="5" type="ORF">CFBP7129_26810</name>
</gene>
<dbReference type="EMBL" id="CP039924">
    <property type="protein sequence ID" value="QCL97814.1"/>
    <property type="molecule type" value="Genomic_DNA"/>
</dbReference>
<dbReference type="SUPFAM" id="SSF51161">
    <property type="entry name" value="Trimeric LpxA-like enzymes"/>
    <property type="match status" value="1"/>
</dbReference>
<reference evidence="5 6" key="1">
    <citation type="submission" date="2019-04" db="EMBL/GenBank/DDBJ databases">
        <title>Complete genome sequence of Agrobacterium tumefaciens CFBP7129.</title>
        <authorList>
            <person name="Haryono M."/>
            <person name="Lin Y.-C."/>
            <person name="Lai E.-M."/>
            <person name="Kuo C.-H."/>
        </authorList>
    </citation>
    <scope>NUCLEOTIDE SEQUENCE [LARGE SCALE GENOMIC DNA]</scope>
    <source>
        <strain evidence="5 6">CFBP7129</strain>
        <plasmid evidence="6">patcfbp7129a</plasmid>
    </source>
</reference>
<dbReference type="InterPro" id="IPR011004">
    <property type="entry name" value="Trimer_LpxA-like_sf"/>
</dbReference>
<dbReference type="Pfam" id="PF00132">
    <property type="entry name" value="Hexapep"/>
    <property type="match status" value="1"/>
</dbReference>
<dbReference type="PROSITE" id="PS00101">
    <property type="entry name" value="HEXAPEP_TRANSFERASES"/>
    <property type="match status" value="1"/>
</dbReference>
<dbReference type="GO" id="GO:0008374">
    <property type="term" value="F:O-acyltransferase activity"/>
    <property type="evidence" value="ECO:0007669"/>
    <property type="project" value="TreeGrafter"/>
</dbReference>
<dbReference type="InterPro" id="IPR001451">
    <property type="entry name" value="Hexapep"/>
</dbReference>
<organism evidence="5 6">
    <name type="scientific">Agrobacterium tumefaciens</name>
    <dbReference type="NCBI Taxonomy" id="358"/>
    <lineage>
        <taxon>Bacteria</taxon>
        <taxon>Pseudomonadati</taxon>
        <taxon>Pseudomonadota</taxon>
        <taxon>Alphaproteobacteria</taxon>
        <taxon>Hyphomicrobiales</taxon>
        <taxon>Rhizobiaceae</taxon>
        <taxon>Rhizobium/Agrobacterium group</taxon>
        <taxon>Agrobacterium</taxon>
        <taxon>Agrobacterium tumefaciens complex</taxon>
    </lineage>
</organism>
<comment type="similarity">
    <text evidence="1">Belongs to the transferase hexapeptide repeat family.</text>
</comment>
<keyword evidence="5" id="KW-0614">Plasmid</keyword>
<dbReference type="AlphaFoldDB" id="A0A4D7Z4F4"/>